<dbReference type="RefSeq" id="WP_311428439.1">
    <property type="nucleotide sequence ID" value="NZ_JAVRIA010000012.1"/>
</dbReference>
<reference evidence="1 2" key="1">
    <citation type="submission" date="2023-09" db="EMBL/GenBank/DDBJ databases">
        <authorList>
            <person name="Rey-Velasco X."/>
        </authorList>
    </citation>
    <scope>NUCLEOTIDE SEQUENCE [LARGE SCALE GENOMIC DNA]</scope>
    <source>
        <strain evidence="1 2">W332</strain>
    </source>
</reference>
<name>A0ABU2YNP3_9FLAO</name>
<protein>
    <submittedName>
        <fullName evidence="1">DUF6252 family protein</fullName>
    </submittedName>
</protein>
<dbReference type="EMBL" id="JAVRIA010000012">
    <property type="protein sequence ID" value="MDT0559677.1"/>
    <property type="molecule type" value="Genomic_DNA"/>
</dbReference>
<keyword evidence="2" id="KW-1185">Reference proteome</keyword>
<organism evidence="1 2">
    <name type="scientific">Microcosmobacter mediterraneus</name>
    <dbReference type="NCBI Taxonomy" id="3075607"/>
    <lineage>
        <taxon>Bacteria</taxon>
        <taxon>Pseudomonadati</taxon>
        <taxon>Bacteroidota</taxon>
        <taxon>Flavobacteriia</taxon>
        <taxon>Flavobacteriales</taxon>
        <taxon>Flavobacteriaceae</taxon>
        <taxon>Microcosmobacter</taxon>
    </lineage>
</organism>
<dbReference type="Pfam" id="PF19765">
    <property type="entry name" value="DUF6252"/>
    <property type="match status" value="1"/>
</dbReference>
<dbReference type="Proteomes" id="UP001259492">
    <property type="component" value="Unassembled WGS sequence"/>
</dbReference>
<gene>
    <name evidence="1" type="ORF">RM697_13535</name>
</gene>
<sequence length="231" mass="24876">MKKLLTLLIIFTTCFGCGDDVEFNTPAIQGNRDGELWRATFYAADIDFGGFIFEGGNGIETLQLITPTDTASPVPFDLGPNTTSVAIYRDAQGVIYSTANEPDSSLSLYPSDGQIEVEFVDTSSEPFRINGKFWFTAYSQDGLRSINFNEGFLHRVPLIGGIEAIGNQNACLQATQALNTAQQTFNSTATDAPEYPDACSAYKNALQDAIDACGDTSGALQAIFDALDLCV</sequence>
<accession>A0ABU2YNP3</accession>
<dbReference type="InterPro" id="IPR046219">
    <property type="entry name" value="DUF6252"/>
</dbReference>
<evidence type="ECO:0000313" key="1">
    <source>
        <dbReference type="EMBL" id="MDT0559677.1"/>
    </source>
</evidence>
<evidence type="ECO:0000313" key="2">
    <source>
        <dbReference type="Proteomes" id="UP001259492"/>
    </source>
</evidence>
<comment type="caution">
    <text evidence="1">The sequence shown here is derived from an EMBL/GenBank/DDBJ whole genome shotgun (WGS) entry which is preliminary data.</text>
</comment>
<proteinExistence type="predicted"/>